<dbReference type="Gene3D" id="3.40.190.10">
    <property type="entry name" value="Periplasmic binding protein-like II"/>
    <property type="match status" value="2"/>
</dbReference>
<evidence type="ECO:0000313" key="3">
    <source>
        <dbReference type="EMBL" id="XDH86473.1"/>
    </source>
</evidence>
<organism evidence="3">
    <name type="scientific">Pseudoalteromonas sp. SD03</name>
    <dbReference type="NCBI Taxonomy" id="3231719"/>
    <lineage>
        <taxon>Bacteria</taxon>
        <taxon>Pseudomonadati</taxon>
        <taxon>Pseudomonadota</taxon>
        <taxon>Gammaproteobacteria</taxon>
        <taxon>Alteromonadales</taxon>
        <taxon>Pseudoalteromonadaceae</taxon>
        <taxon>Pseudoalteromonas</taxon>
    </lineage>
</organism>
<evidence type="ECO:0000256" key="1">
    <source>
        <dbReference type="ARBA" id="ARBA00010333"/>
    </source>
</evidence>
<proteinExistence type="inferred from homology"/>
<reference evidence="3" key="1">
    <citation type="submission" date="2024-07" db="EMBL/GenBank/DDBJ databases">
        <authorList>
            <person name="Jiang Y."/>
            <person name="Qin Q."/>
        </authorList>
    </citation>
    <scope>NUCLEOTIDE SEQUENCE</scope>
    <source>
        <strain evidence="3">SD03</strain>
    </source>
</reference>
<evidence type="ECO:0000256" key="2">
    <source>
        <dbReference type="SAM" id="SignalP"/>
    </source>
</evidence>
<feature type="signal peptide" evidence="2">
    <location>
        <begin position="1"/>
        <end position="23"/>
    </location>
</feature>
<dbReference type="RefSeq" id="WP_368484930.1">
    <property type="nucleotide sequence ID" value="NZ_CP162514.1"/>
</dbReference>
<dbReference type="SUPFAM" id="SSF53850">
    <property type="entry name" value="Periplasmic binding protein-like II"/>
    <property type="match status" value="2"/>
</dbReference>
<feature type="chain" id="PRO_5044342576" evidence="2">
    <location>
        <begin position="24"/>
        <end position="492"/>
    </location>
</feature>
<comment type="similarity">
    <text evidence="1">Belongs to the bacterial solute-binding protein 3 family.</text>
</comment>
<gene>
    <name evidence="3" type="ORF">ABZP26_10240</name>
</gene>
<sequence length="492" mass="57354">MRLVKYLLLLFVFSYVFINSAFATVKVGVTHWVDYTNPDETGVYIELLKEVYADEQLEFDFSTYKRITNLFEQKQYDIVVGVAKEDIPLAYYPNWYLDYDYPINAYFVDSAHKFNKLSDLNNKVLSWLDGYNFDKFIEYPHDYYPASTIENAMALLLNKRIDAFVDFDYNIPKEYKSKLNYVEVVPARPIYLAFSNNEKGKALARKFDQTMPKLKSSGRLQALYKLDYENTRFAEFDANKTKIVLSSNDESLLRLNSVTEGKSLDAQLYKLILAEMRDYRIEFVKAPDTNVEVQFGISHCFANKINTPERASRYLISKPFSLYLAPRLYSPNNLAQFKHIKNLDELVSQSGLRLGLSKFRIFSEDIMSLLEEVDKTKIKPAPTNIFSRLQQLAKLQEFDASIEYPSDVATYWHDITDADIHSFDLKLKTSFTVGHLMCERSEENIKFMQNFNNTLSKLIQSDEYKALIYHFAADLPAEQFNKIYQQALLDEE</sequence>
<dbReference type="PANTHER" id="PTHR35936:SF6">
    <property type="entry name" value="AMINO ACID ABC TRANSPORTER SUBSTRATE-BINDING PAAT FAMILY PROTEIN"/>
    <property type="match status" value="1"/>
</dbReference>
<dbReference type="AlphaFoldDB" id="A0AB39ALY4"/>
<dbReference type="EMBL" id="CP162514">
    <property type="protein sequence ID" value="XDH86473.1"/>
    <property type="molecule type" value="Genomic_DNA"/>
</dbReference>
<name>A0AB39ALY4_9GAMM</name>
<dbReference type="PANTHER" id="PTHR35936">
    <property type="entry name" value="MEMBRANE-BOUND LYTIC MUREIN TRANSGLYCOSYLASE F"/>
    <property type="match status" value="1"/>
</dbReference>
<accession>A0AB39ALY4</accession>
<protein>
    <submittedName>
        <fullName evidence="3">Substrate-binding periplasmic protein</fullName>
    </submittedName>
</protein>
<keyword evidence="2" id="KW-0732">Signal</keyword>